<protein>
    <submittedName>
        <fullName evidence="2">Uncharacterized protein</fullName>
    </submittedName>
</protein>
<gene>
    <name evidence="2" type="ORF">ACFY1D_22630</name>
</gene>
<feature type="region of interest" description="Disordered" evidence="1">
    <location>
        <begin position="1"/>
        <end position="22"/>
    </location>
</feature>
<evidence type="ECO:0000256" key="1">
    <source>
        <dbReference type="SAM" id="MobiDB-lite"/>
    </source>
</evidence>
<proteinExistence type="predicted"/>
<evidence type="ECO:0000313" key="3">
    <source>
        <dbReference type="Proteomes" id="UP001602058"/>
    </source>
</evidence>
<sequence>MSFTSTAELRHYPLPPPTSGEDPRFCFGLLIDVAKVLEQHGYPPITSGRDLLELQMALFTYLYAAETETADIDAVGGGAA</sequence>
<evidence type="ECO:0000313" key="2">
    <source>
        <dbReference type="EMBL" id="MFF4524188.1"/>
    </source>
</evidence>
<dbReference type="Proteomes" id="UP001602058">
    <property type="component" value="Unassembled WGS sequence"/>
</dbReference>
<organism evidence="2 3">
    <name type="scientific">Streptomyces bluensis</name>
    <dbReference type="NCBI Taxonomy" id="33897"/>
    <lineage>
        <taxon>Bacteria</taxon>
        <taxon>Bacillati</taxon>
        <taxon>Actinomycetota</taxon>
        <taxon>Actinomycetes</taxon>
        <taxon>Kitasatosporales</taxon>
        <taxon>Streptomycetaceae</taxon>
        <taxon>Streptomyces</taxon>
    </lineage>
</organism>
<comment type="caution">
    <text evidence="2">The sequence shown here is derived from an EMBL/GenBank/DDBJ whole genome shotgun (WGS) entry which is preliminary data.</text>
</comment>
<dbReference type="EMBL" id="JBIAWJ010000011">
    <property type="protein sequence ID" value="MFF4524188.1"/>
    <property type="molecule type" value="Genomic_DNA"/>
</dbReference>
<dbReference type="RefSeq" id="WP_387888798.1">
    <property type="nucleotide sequence ID" value="NZ_JBIAWJ010000011.1"/>
</dbReference>
<accession>A0ABW6UN56</accession>
<keyword evidence="3" id="KW-1185">Reference proteome</keyword>
<name>A0ABW6UN56_9ACTN</name>
<reference evidence="2 3" key="1">
    <citation type="submission" date="2024-10" db="EMBL/GenBank/DDBJ databases">
        <title>The Natural Products Discovery Center: Release of the First 8490 Sequenced Strains for Exploring Actinobacteria Biosynthetic Diversity.</title>
        <authorList>
            <person name="Kalkreuter E."/>
            <person name="Kautsar S.A."/>
            <person name="Yang D."/>
            <person name="Bader C.D."/>
            <person name="Teijaro C.N."/>
            <person name="Fluegel L."/>
            <person name="Davis C.M."/>
            <person name="Simpson J.R."/>
            <person name="Lauterbach L."/>
            <person name="Steele A.D."/>
            <person name="Gui C."/>
            <person name="Meng S."/>
            <person name="Li G."/>
            <person name="Viehrig K."/>
            <person name="Ye F."/>
            <person name="Su P."/>
            <person name="Kiefer A.F."/>
            <person name="Nichols A."/>
            <person name="Cepeda A.J."/>
            <person name="Yan W."/>
            <person name="Fan B."/>
            <person name="Jiang Y."/>
            <person name="Adhikari A."/>
            <person name="Zheng C.-J."/>
            <person name="Schuster L."/>
            <person name="Cowan T.M."/>
            <person name="Smanski M.J."/>
            <person name="Chevrette M.G."/>
            <person name="De Carvalho L.P.S."/>
            <person name="Shen B."/>
        </authorList>
    </citation>
    <scope>NUCLEOTIDE SEQUENCE [LARGE SCALE GENOMIC DNA]</scope>
    <source>
        <strain evidence="2 3">NPDC001390</strain>
    </source>
</reference>